<evidence type="ECO:0008006" key="4">
    <source>
        <dbReference type="Google" id="ProtNLM"/>
    </source>
</evidence>
<dbReference type="Gene3D" id="3.90.220.20">
    <property type="entry name" value="DNA methylase specificity domains"/>
    <property type="match status" value="1"/>
</dbReference>
<proteinExistence type="predicted"/>
<dbReference type="EMBL" id="VSSQ01092284">
    <property type="protein sequence ID" value="MPN37563.1"/>
    <property type="molecule type" value="Genomic_DNA"/>
</dbReference>
<dbReference type="AlphaFoldDB" id="A0A645HQB8"/>
<evidence type="ECO:0000313" key="3">
    <source>
        <dbReference type="EMBL" id="MPN37563.1"/>
    </source>
</evidence>
<dbReference type="SUPFAM" id="SSF116734">
    <property type="entry name" value="DNA methylase specificity domain"/>
    <property type="match status" value="1"/>
</dbReference>
<gene>
    <name evidence="3" type="ORF">SDC9_185083</name>
</gene>
<dbReference type="GO" id="GO:0003677">
    <property type="term" value="F:DNA binding"/>
    <property type="evidence" value="ECO:0007669"/>
    <property type="project" value="UniProtKB-KW"/>
</dbReference>
<accession>A0A645HQB8</accession>
<dbReference type="GO" id="GO:0009307">
    <property type="term" value="P:DNA restriction-modification system"/>
    <property type="evidence" value="ECO:0007669"/>
    <property type="project" value="UniProtKB-KW"/>
</dbReference>
<reference evidence="3" key="1">
    <citation type="submission" date="2019-08" db="EMBL/GenBank/DDBJ databases">
        <authorList>
            <person name="Kucharzyk K."/>
            <person name="Murdoch R.W."/>
            <person name="Higgins S."/>
            <person name="Loffler F."/>
        </authorList>
    </citation>
    <scope>NUCLEOTIDE SEQUENCE</scope>
</reference>
<comment type="caution">
    <text evidence="3">The sequence shown here is derived from an EMBL/GenBank/DDBJ whole genome shotgun (WGS) entry which is preliminary data.</text>
</comment>
<organism evidence="3">
    <name type="scientific">bioreactor metagenome</name>
    <dbReference type="NCBI Taxonomy" id="1076179"/>
    <lineage>
        <taxon>unclassified sequences</taxon>
        <taxon>metagenomes</taxon>
        <taxon>ecological metagenomes</taxon>
    </lineage>
</organism>
<sequence length="98" mass="11267">MKAESEYEALAEYIMLWFSRSVSDRYGWFISDSSIRASLELARFYEIEIPLPSLEKQQAVVNFYNARHLIMKNITTVGNMLKELCPILIKGSLEEASA</sequence>
<evidence type="ECO:0000256" key="2">
    <source>
        <dbReference type="ARBA" id="ARBA00023125"/>
    </source>
</evidence>
<evidence type="ECO:0000256" key="1">
    <source>
        <dbReference type="ARBA" id="ARBA00022747"/>
    </source>
</evidence>
<protein>
    <recommendedName>
        <fullName evidence="4">Type I restriction modification DNA specificity domain-containing protein</fullName>
    </recommendedName>
</protein>
<keyword evidence="1" id="KW-0680">Restriction system</keyword>
<keyword evidence="2" id="KW-0238">DNA-binding</keyword>
<name>A0A645HQB8_9ZZZZ</name>
<dbReference type="InterPro" id="IPR044946">
    <property type="entry name" value="Restrct_endonuc_typeI_TRD_sf"/>
</dbReference>